<accession>H0EE30</accession>
<dbReference type="EMBL" id="AGUE01000012">
    <property type="protein sequence ID" value="EHL03188.1"/>
    <property type="molecule type" value="Genomic_DNA"/>
</dbReference>
<dbReference type="InParanoid" id="H0EE30"/>
<name>H0EE30_GLAL7</name>
<proteinExistence type="predicted"/>
<comment type="caution">
    <text evidence="1">The sequence shown here is derived from an EMBL/GenBank/DDBJ whole genome shotgun (WGS) entry which is preliminary data.</text>
</comment>
<evidence type="ECO:0000313" key="1">
    <source>
        <dbReference type="EMBL" id="EHL03188.1"/>
    </source>
</evidence>
<dbReference type="Proteomes" id="UP000005446">
    <property type="component" value="Unassembled WGS sequence"/>
</dbReference>
<reference evidence="1 2" key="1">
    <citation type="journal article" date="2012" name="Eukaryot. Cell">
        <title>Genome sequence of the fungus Glarea lozoyensis: the first genome sequence of a species from the Helotiaceae family.</title>
        <authorList>
            <person name="Youssar L."/>
            <person name="Gruening B.A."/>
            <person name="Erxleben A."/>
            <person name="Guenther S."/>
            <person name="Huettel W."/>
        </authorList>
    </citation>
    <scope>NUCLEOTIDE SEQUENCE [LARGE SCALE GENOMIC DNA]</scope>
    <source>
        <strain evidence="2">ATCC 74030 / MF5533</strain>
    </source>
</reference>
<gene>
    <name evidence="1" type="ORF">M7I_0698</name>
</gene>
<protein>
    <submittedName>
        <fullName evidence="1">Uncharacterized protein</fullName>
    </submittedName>
</protein>
<dbReference type="HOGENOM" id="CLU_3014327_0_0_1"/>
<keyword evidence="2" id="KW-1185">Reference proteome</keyword>
<sequence>MQLNHESSLHEVCTFAQLAGSRLDPTIHEGQRKDLAVISKSGSVAPVDAAQSASKE</sequence>
<evidence type="ECO:0000313" key="2">
    <source>
        <dbReference type="Proteomes" id="UP000005446"/>
    </source>
</evidence>
<dbReference type="AlphaFoldDB" id="H0EE30"/>
<organism evidence="1 2">
    <name type="scientific">Glarea lozoyensis (strain ATCC 74030 / MF5533)</name>
    <dbReference type="NCBI Taxonomy" id="1104152"/>
    <lineage>
        <taxon>Eukaryota</taxon>
        <taxon>Fungi</taxon>
        <taxon>Dikarya</taxon>
        <taxon>Ascomycota</taxon>
        <taxon>Pezizomycotina</taxon>
        <taxon>Leotiomycetes</taxon>
        <taxon>Helotiales</taxon>
        <taxon>Helotiaceae</taxon>
        <taxon>Glarea</taxon>
    </lineage>
</organism>